<evidence type="ECO:0000256" key="5">
    <source>
        <dbReference type="ARBA" id="ARBA00023136"/>
    </source>
</evidence>
<evidence type="ECO:0000313" key="9">
    <source>
        <dbReference type="Proteomes" id="UP001571476"/>
    </source>
</evidence>
<dbReference type="Gene3D" id="1.20.1250.20">
    <property type="entry name" value="MFS general substrate transporter like domains"/>
    <property type="match status" value="2"/>
</dbReference>
<feature type="transmembrane region" description="Helical" evidence="6">
    <location>
        <begin position="97"/>
        <end position="119"/>
    </location>
</feature>
<feature type="transmembrane region" description="Helical" evidence="6">
    <location>
        <begin position="286"/>
        <end position="304"/>
    </location>
</feature>
<sequence length="433" mass="46418">MNKAQKWLSFFALSMTGGIIFQVAYIRFVYLEPTYTALNLSSQQYGNIISAFGAVAIVMYFFGGWFSDKFSPKLLIVISLIGMGIADIYLATVPGFWGIVAVHILMAVVGMGLYWSALVKSISMLGDSGEQGRLFGFLEGTRGIVSTAIGFIGTAIVSASVVPAHGVLTLIRIYGVLSFVFAAVVLLVVREDRTRLAGLGSATVTLKQLLAAARNRYTWLIGGTAMLMYCFYTTLGYFSPLLQDNYGVSASMIAVIGVVRSYVFQFVAGPAGGVVVDKVTRSSAVFLRWMFAGGAVLAALFLVLPRTASLAWLALVMMFVLCALVFASRGVYWSTVGEVEVPERERGGVIGLASGLAYLPDAFLPSLCAWWIGDSSASPKVPEQGGGYSALFVFLLVAALLGLVMTTLTARTRRRELAARHTAPVTDRVLAGV</sequence>
<feature type="transmembrane region" description="Helical" evidence="6">
    <location>
        <begin position="250"/>
        <end position="274"/>
    </location>
</feature>
<reference evidence="8 9" key="1">
    <citation type="submission" date="2024-08" db="EMBL/GenBank/DDBJ databases">
        <title>Genome sequence of Streptomyces aureus CACIA-1.46HGO.</title>
        <authorList>
            <person name="Evangelista-Martinez Z."/>
        </authorList>
    </citation>
    <scope>NUCLEOTIDE SEQUENCE [LARGE SCALE GENOMIC DNA]</scope>
    <source>
        <strain evidence="8 9">CACIA-1.46HGO</strain>
    </source>
</reference>
<feature type="transmembrane region" description="Helical" evidence="6">
    <location>
        <begin position="217"/>
        <end position="238"/>
    </location>
</feature>
<feature type="transmembrane region" description="Helical" evidence="6">
    <location>
        <begin position="140"/>
        <end position="161"/>
    </location>
</feature>
<evidence type="ECO:0000259" key="7">
    <source>
        <dbReference type="PROSITE" id="PS50850"/>
    </source>
</evidence>
<dbReference type="InterPro" id="IPR050189">
    <property type="entry name" value="MFS_Efflux_Transporters"/>
</dbReference>
<proteinExistence type="predicted"/>
<feature type="transmembrane region" description="Helical" evidence="6">
    <location>
        <begin position="7"/>
        <end position="28"/>
    </location>
</feature>
<name>A0ABV4SBK5_9ACTN</name>
<dbReference type="SUPFAM" id="SSF103473">
    <property type="entry name" value="MFS general substrate transporter"/>
    <property type="match status" value="1"/>
</dbReference>
<dbReference type="CDD" id="cd06174">
    <property type="entry name" value="MFS"/>
    <property type="match status" value="1"/>
</dbReference>
<keyword evidence="9" id="KW-1185">Reference proteome</keyword>
<feature type="transmembrane region" description="Helical" evidence="6">
    <location>
        <begin position="310"/>
        <end position="328"/>
    </location>
</feature>
<evidence type="ECO:0000256" key="1">
    <source>
        <dbReference type="ARBA" id="ARBA00004651"/>
    </source>
</evidence>
<dbReference type="PANTHER" id="PTHR43124:SF3">
    <property type="entry name" value="CHLORAMPHENICOL EFFLUX PUMP RV0191"/>
    <property type="match status" value="1"/>
</dbReference>
<evidence type="ECO:0000256" key="2">
    <source>
        <dbReference type="ARBA" id="ARBA00022475"/>
    </source>
</evidence>
<gene>
    <name evidence="8" type="ORF">ACEG43_00600</name>
</gene>
<comment type="subcellular location">
    <subcellularLocation>
        <location evidence="1">Cell membrane</location>
        <topology evidence="1">Multi-pass membrane protein</topology>
    </subcellularLocation>
</comment>
<organism evidence="8 9">
    <name type="scientific">Streptomyces aureus</name>
    <dbReference type="NCBI Taxonomy" id="193461"/>
    <lineage>
        <taxon>Bacteria</taxon>
        <taxon>Bacillati</taxon>
        <taxon>Actinomycetota</taxon>
        <taxon>Actinomycetes</taxon>
        <taxon>Kitasatosporales</taxon>
        <taxon>Streptomycetaceae</taxon>
        <taxon>Streptomyces</taxon>
    </lineage>
</organism>
<dbReference type="RefSeq" id="WP_372560819.1">
    <property type="nucleotide sequence ID" value="NZ_JBGOSP010000001.1"/>
</dbReference>
<keyword evidence="4 6" id="KW-1133">Transmembrane helix</keyword>
<feature type="transmembrane region" description="Helical" evidence="6">
    <location>
        <begin position="167"/>
        <end position="189"/>
    </location>
</feature>
<feature type="transmembrane region" description="Helical" evidence="6">
    <location>
        <begin position="349"/>
        <end position="373"/>
    </location>
</feature>
<protein>
    <submittedName>
        <fullName evidence="8">MFS transporter</fullName>
    </submittedName>
</protein>
<evidence type="ECO:0000313" key="8">
    <source>
        <dbReference type="EMBL" id="MFA3834691.1"/>
    </source>
</evidence>
<dbReference type="InterPro" id="IPR020846">
    <property type="entry name" value="MFS_dom"/>
</dbReference>
<evidence type="ECO:0000256" key="4">
    <source>
        <dbReference type="ARBA" id="ARBA00022989"/>
    </source>
</evidence>
<feature type="transmembrane region" description="Helical" evidence="6">
    <location>
        <begin position="385"/>
        <end position="410"/>
    </location>
</feature>
<dbReference type="PROSITE" id="PS50850">
    <property type="entry name" value="MFS"/>
    <property type="match status" value="1"/>
</dbReference>
<dbReference type="Proteomes" id="UP001571476">
    <property type="component" value="Unassembled WGS sequence"/>
</dbReference>
<accession>A0ABV4SBK5</accession>
<evidence type="ECO:0000256" key="3">
    <source>
        <dbReference type="ARBA" id="ARBA00022692"/>
    </source>
</evidence>
<keyword evidence="2" id="KW-1003">Cell membrane</keyword>
<feature type="transmembrane region" description="Helical" evidence="6">
    <location>
        <begin position="48"/>
        <end position="67"/>
    </location>
</feature>
<dbReference type="Pfam" id="PF07690">
    <property type="entry name" value="MFS_1"/>
    <property type="match status" value="1"/>
</dbReference>
<feature type="transmembrane region" description="Helical" evidence="6">
    <location>
        <begin position="74"/>
        <end position="91"/>
    </location>
</feature>
<dbReference type="InterPro" id="IPR036259">
    <property type="entry name" value="MFS_trans_sf"/>
</dbReference>
<comment type="caution">
    <text evidence="8">The sequence shown here is derived from an EMBL/GenBank/DDBJ whole genome shotgun (WGS) entry which is preliminary data.</text>
</comment>
<dbReference type="EMBL" id="JBGOSP010000001">
    <property type="protein sequence ID" value="MFA3834691.1"/>
    <property type="molecule type" value="Genomic_DNA"/>
</dbReference>
<dbReference type="InterPro" id="IPR011701">
    <property type="entry name" value="MFS"/>
</dbReference>
<keyword evidence="5 6" id="KW-0472">Membrane</keyword>
<evidence type="ECO:0000256" key="6">
    <source>
        <dbReference type="SAM" id="Phobius"/>
    </source>
</evidence>
<dbReference type="PANTHER" id="PTHR43124">
    <property type="entry name" value="PURINE EFFLUX PUMP PBUE"/>
    <property type="match status" value="1"/>
</dbReference>
<feature type="domain" description="Major facilitator superfamily (MFS) profile" evidence="7">
    <location>
        <begin position="2"/>
        <end position="414"/>
    </location>
</feature>
<keyword evidence="3 6" id="KW-0812">Transmembrane</keyword>